<dbReference type="EMBL" id="CP069389">
    <property type="protein sequence ID" value="QRN91546.1"/>
    <property type="molecule type" value="Genomic_DNA"/>
</dbReference>
<proteinExistence type="predicted"/>
<organism evidence="2 3">
    <name type="scientific">Mammaliicoccus sciuri</name>
    <name type="common">Staphylococcus sciuri</name>
    <dbReference type="NCBI Taxonomy" id="1296"/>
    <lineage>
        <taxon>Bacteria</taxon>
        <taxon>Bacillati</taxon>
        <taxon>Bacillota</taxon>
        <taxon>Bacilli</taxon>
        <taxon>Bacillales</taxon>
        <taxon>Staphylococcaceae</taxon>
        <taxon>Mammaliicoccus</taxon>
    </lineage>
</organism>
<sequence>MTSVIFIIIFMIITQLILFNKIDIATIIGAVIGISVLMQLELSNDKDDKDKYNMFTRKKLIFFSLYFISLILVRLFLSYEYRIYPMIILLAIIITYEIIKRRKKKKLKN</sequence>
<keyword evidence="1" id="KW-0472">Membrane</keyword>
<dbReference type="AlphaFoldDB" id="A0AB37HNZ2"/>
<protein>
    <submittedName>
        <fullName evidence="2">Uncharacterized protein</fullName>
    </submittedName>
</protein>
<feature type="transmembrane region" description="Helical" evidence="1">
    <location>
        <begin position="60"/>
        <end position="77"/>
    </location>
</feature>
<evidence type="ECO:0000256" key="1">
    <source>
        <dbReference type="SAM" id="Phobius"/>
    </source>
</evidence>
<accession>A0AB37HNZ2</accession>
<keyword evidence="1" id="KW-1133">Transmembrane helix</keyword>
<reference evidence="2" key="1">
    <citation type="submission" date="2021-02" db="EMBL/GenBank/DDBJ databases">
        <title>cfr and optrA-positive Staphylococcus spp.</title>
        <authorList>
            <person name="Chen L."/>
        </authorList>
    </citation>
    <scope>NUCLEOTIDE SEQUENCE</scope>
    <source>
        <strain evidence="2">GDQ20D70P</strain>
    </source>
</reference>
<name>A0AB37HNZ2_MAMSC</name>
<feature type="transmembrane region" description="Helical" evidence="1">
    <location>
        <begin position="6"/>
        <end position="39"/>
    </location>
</feature>
<evidence type="ECO:0000313" key="3">
    <source>
        <dbReference type="Proteomes" id="UP000640299"/>
    </source>
</evidence>
<keyword evidence="1" id="KW-0812">Transmembrane</keyword>
<gene>
    <name evidence="2" type="ORF">JRU67_01600</name>
</gene>
<dbReference type="RefSeq" id="WP_204169812.1">
    <property type="nucleotide sequence ID" value="NZ_CP069389.1"/>
</dbReference>
<dbReference type="Proteomes" id="UP000640299">
    <property type="component" value="Chromosome"/>
</dbReference>
<feature type="transmembrane region" description="Helical" evidence="1">
    <location>
        <begin position="83"/>
        <end position="99"/>
    </location>
</feature>
<evidence type="ECO:0000313" key="2">
    <source>
        <dbReference type="EMBL" id="QRN91546.1"/>
    </source>
</evidence>